<evidence type="ECO:0000256" key="3">
    <source>
        <dbReference type="ARBA" id="ARBA00022617"/>
    </source>
</evidence>
<accession>T1JZT6</accession>
<evidence type="ECO:0000313" key="11">
    <source>
        <dbReference type="Proteomes" id="UP000015104"/>
    </source>
</evidence>
<dbReference type="InterPro" id="IPR050196">
    <property type="entry name" value="Cytochrome_P450_Monoox"/>
</dbReference>
<dbReference type="GO" id="GO:0016705">
    <property type="term" value="F:oxidoreductase activity, acting on paired donors, with incorporation or reduction of molecular oxygen"/>
    <property type="evidence" value="ECO:0007669"/>
    <property type="project" value="InterPro"/>
</dbReference>
<comment type="cofactor">
    <cofactor evidence="1 8">
        <name>heme</name>
        <dbReference type="ChEBI" id="CHEBI:30413"/>
    </cofactor>
</comment>
<evidence type="ECO:0008006" key="12">
    <source>
        <dbReference type="Google" id="ProtNLM"/>
    </source>
</evidence>
<comment type="similarity">
    <text evidence="2 9">Belongs to the cytochrome P450 family.</text>
</comment>
<dbReference type="InterPro" id="IPR036396">
    <property type="entry name" value="Cyt_P450_sf"/>
</dbReference>
<dbReference type="InterPro" id="IPR001128">
    <property type="entry name" value="Cyt_P450"/>
</dbReference>
<evidence type="ECO:0000256" key="2">
    <source>
        <dbReference type="ARBA" id="ARBA00010617"/>
    </source>
</evidence>
<dbReference type="GO" id="GO:0005506">
    <property type="term" value="F:iron ion binding"/>
    <property type="evidence" value="ECO:0007669"/>
    <property type="project" value="InterPro"/>
</dbReference>
<keyword evidence="3 8" id="KW-0349">Heme</keyword>
<dbReference type="Proteomes" id="UP000015104">
    <property type="component" value="Unassembled WGS sequence"/>
</dbReference>
<proteinExistence type="inferred from homology"/>
<evidence type="ECO:0000256" key="6">
    <source>
        <dbReference type="ARBA" id="ARBA00023004"/>
    </source>
</evidence>
<dbReference type="Gene3D" id="1.10.630.10">
    <property type="entry name" value="Cytochrome P450"/>
    <property type="match status" value="1"/>
</dbReference>
<evidence type="ECO:0000256" key="4">
    <source>
        <dbReference type="ARBA" id="ARBA00022723"/>
    </source>
</evidence>
<evidence type="ECO:0000256" key="9">
    <source>
        <dbReference type="RuleBase" id="RU000461"/>
    </source>
</evidence>
<feature type="binding site" description="axial binding residue" evidence="8">
    <location>
        <position position="455"/>
    </location>
    <ligand>
        <name>heme</name>
        <dbReference type="ChEBI" id="CHEBI:30413"/>
    </ligand>
    <ligandPart>
        <name>Fe</name>
        <dbReference type="ChEBI" id="CHEBI:18248"/>
    </ligandPart>
</feature>
<dbReference type="SUPFAM" id="SSF48264">
    <property type="entry name" value="Cytochrome P450"/>
    <property type="match status" value="1"/>
</dbReference>
<dbReference type="GO" id="GO:0004497">
    <property type="term" value="F:monooxygenase activity"/>
    <property type="evidence" value="ECO:0007669"/>
    <property type="project" value="UniProtKB-KW"/>
</dbReference>
<dbReference type="PROSITE" id="PS00086">
    <property type="entry name" value="CYTOCHROME_P450"/>
    <property type="match status" value="1"/>
</dbReference>
<keyword evidence="6 8" id="KW-0408">Iron</keyword>
<dbReference type="EMBL" id="CAEY01001126">
    <property type="status" value="NOT_ANNOTATED_CDS"/>
    <property type="molecule type" value="Genomic_DNA"/>
</dbReference>
<evidence type="ECO:0000256" key="1">
    <source>
        <dbReference type="ARBA" id="ARBA00001971"/>
    </source>
</evidence>
<dbReference type="HOGENOM" id="CLU_001570_5_1_1"/>
<evidence type="ECO:0000313" key="10">
    <source>
        <dbReference type="EnsemblMetazoa" id="tetur03g05190.1"/>
    </source>
</evidence>
<keyword evidence="11" id="KW-1185">Reference proteome</keyword>
<name>T1JZT6_TETUR</name>
<dbReference type="EnsemblMetazoa" id="tetur03g05190.1">
    <property type="protein sequence ID" value="tetur03g05190.1"/>
    <property type="gene ID" value="tetur03g05190"/>
</dbReference>
<dbReference type="AlphaFoldDB" id="T1JZT6"/>
<evidence type="ECO:0000256" key="5">
    <source>
        <dbReference type="ARBA" id="ARBA00023002"/>
    </source>
</evidence>
<keyword evidence="7 9" id="KW-0503">Monooxygenase</keyword>
<reference evidence="11" key="1">
    <citation type="submission" date="2011-08" db="EMBL/GenBank/DDBJ databases">
        <authorList>
            <person name="Rombauts S."/>
        </authorList>
    </citation>
    <scope>NUCLEOTIDE SEQUENCE</scope>
    <source>
        <strain evidence="11">London</strain>
    </source>
</reference>
<evidence type="ECO:0000256" key="8">
    <source>
        <dbReference type="PIRSR" id="PIRSR602401-1"/>
    </source>
</evidence>
<dbReference type="GO" id="GO:0020037">
    <property type="term" value="F:heme binding"/>
    <property type="evidence" value="ECO:0007669"/>
    <property type="project" value="InterPro"/>
</dbReference>
<reference evidence="10" key="2">
    <citation type="submission" date="2015-06" db="UniProtKB">
        <authorList>
            <consortium name="EnsemblMetazoa"/>
        </authorList>
    </citation>
    <scope>IDENTIFICATION</scope>
</reference>
<keyword evidence="5 9" id="KW-0560">Oxidoreductase</keyword>
<dbReference type="Pfam" id="PF00067">
    <property type="entry name" value="p450"/>
    <property type="match status" value="1"/>
</dbReference>
<organism evidence="10 11">
    <name type="scientific">Tetranychus urticae</name>
    <name type="common">Two-spotted spider mite</name>
    <dbReference type="NCBI Taxonomy" id="32264"/>
    <lineage>
        <taxon>Eukaryota</taxon>
        <taxon>Metazoa</taxon>
        <taxon>Ecdysozoa</taxon>
        <taxon>Arthropoda</taxon>
        <taxon>Chelicerata</taxon>
        <taxon>Arachnida</taxon>
        <taxon>Acari</taxon>
        <taxon>Acariformes</taxon>
        <taxon>Trombidiformes</taxon>
        <taxon>Prostigmata</taxon>
        <taxon>Eleutherengona</taxon>
        <taxon>Raphignathae</taxon>
        <taxon>Tetranychoidea</taxon>
        <taxon>Tetranychidae</taxon>
        <taxon>Tetranychus</taxon>
    </lineage>
</organism>
<keyword evidence="4 8" id="KW-0479">Metal-binding</keyword>
<dbReference type="InterPro" id="IPR002401">
    <property type="entry name" value="Cyt_P450_E_grp-I"/>
</dbReference>
<dbReference type="PANTHER" id="PTHR24291">
    <property type="entry name" value="CYTOCHROME P450 FAMILY 4"/>
    <property type="match status" value="1"/>
</dbReference>
<dbReference type="InterPro" id="IPR017972">
    <property type="entry name" value="Cyt_P450_CS"/>
</dbReference>
<protein>
    <recommendedName>
        <fullName evidence="12">Cytochrome P450</fullName>
    </recommendedName>
</protein>
<dbReference type="PRINTS" id="PR00385">
    <property type="entry name" value="P450"/>
</dbReference>
<dbReference type="eggNOG" id="KOG0157">
    <property type="taxonomic scope" value="Eukaryota"/>
</dbReference>
<dbReference type="PRINTS" id="PR00463">
    <property type="entry name" value="EP450I"/>
</dbReference>
<sequence>MLILDYIIYPASKLAIIWIIYKLLEISIRAYRLAAHYQDFPCEKSHWLFGDLLKIAPRLPKTDREEIASNVRKFIYRNYFETEKRNDILIAWMSWIPVVICSSHKTLEPIITKPETRKHHIYRWLGMRDGLVSSSGSKWKARRKIFEPLFASKQLSQFTTFIRSNTVDIVNSMESKCHQPINLSDYIHQLTMNSIFEAAFKLPPDSYKQQKKVLIEGIAAFEDSLMERICNPLYWSDWIFEQFNLGKQLNEVQKYGDVEFNKIINKRLQTNNNTDDLQLDGNQTRRDMIDLMFKHNNGKGNIDRSGMIEEMLTMVAAGHETIANSLSWLIFTLGNHPEIQDRIAEEINEVIGDLDDFSDLSILKQLVYMEQCIKESLRLVPPLPVVLRHLESDVQVGSKVLLKDSVVVLFILGAHHDPTVYPDPFTFNPDRFAPENIDSIPKYAFLPFGLGPRMCIGYRYAMMEIKIFLSQFLRRYRVKSCKTMEEVTYYIELITRPSCPLEVIISPREFNAIAVHLNTFSFE</sequence>
<evidence type="ECO:0000256" key="7">
    <source>
        <dbReference type="ARBA" id="ARBA00023033"/>
    </source>
</evidence>
<dbReference type="PANTHER" id="PTHR24291:SF50">
    <property type="entry name" value="BIFUNCTIONAL ALBAFLAVENONE MONOOXYGENASE_TERPENE SYNTHASE"/>
    <property type="match status" value="1"/>
</dbReference>